<name>A0A0N5AQX0_9BILA</name>
<dbReference type="AlphaFoldDB" id="A0A0N5AQX0"/>
<evidence type="ECO:0000313" key="2">
    <source>
        <dbReference type="WBParaSite" id="SMUV_0000709701-mRNA-1"/>
    </source>
</evidence>
<reference evidence="2" key="1">
    <citation type="submission" date="2017-02" db="UniProtKB">
        <authorList>
            <consortium name="WormBaseParasite"/>
        </authorList>
    </citation>
    <scope>IDENTIFICATION</scope>
</reference>
<keyword evidence="1" id="KW-1185">Reference proteome</keyword>
<dbReference type="WBParaSite" id="SMUV_0000709701-mRNA-1">
    <property type="protein sequence ID" value="SMUV_0000709701-mRNA-1"/>
    <property type="gene ID" value="SMUV_0000709701"/>
</dbReference>
<organism evidence="1 2">
    <name type="scientific">Syphacia muris</name>
    <dbReference type="NCBI Taxonomy" id="451379"/>
    <lineage>
        <taxon>Eukaryota</taxon>
        <taxon>Metazoa</taxon>
        <taxon>Ecdysozoa</taxon>
        <taxon>Nematoda</taxon>
        <taxon>Chromadorea</taxon>
        <taxon>Rhabditida</taxon>
        <taxon>Spirurina</taxon>
        <taxon>Oxyuridomorpha</taxon>
        <taxon>Oxyuroidea</taxon>
        <taxon>Oxyuridae</taxon>
        <taxon>Syphacia</taxon>
    </lineage>
</organism>
<protein>
    <submittedName>
        <fullName evidence="2">TDP43_N domain-containing protein</fullName>
    </submittedName>
</protein>
<evidence type="ECO:0000313" key="1">
    <source>
        <dbReference type="Proteomes" id="UP000046393"/>
    </source>
</evidence>
<dbReference type="Proteomes" id="UP000046393">
    <property type="component" value="Unplaced"/>
</dbReference>
<sequence>MISILANGPAEAEYYAARRGTILFANHTQTKRAKPTYDINGRVYIQDKPSVNLQPNDMWHNLLFRAKSTATLNTVLQNAGVGDKQKEQSLSRKASLSSNDFLVIIDKQPTSAATGEEALLDDCSSSAIKAQRLLLKRRSSTTC</sequence>
<accession>A0A0N5AQX0</accession>
<proteinExistence type="predicted"/>